<feature type="domain" description="Immunoglobulin" evidence="5">
    <location>
        <begin position="24"/>
        <end position="124"/>
    </location>
</feature>
<dbReference type="InterPro" id="IPR013106">
    <property type="entry name" value="Ig_V-set"/>
</dbReference>
<dbReference type="InterPro" id="IPR003599">
    <property type="entry name" value="Ig_sub"/>
</dbReference>
<evidence type="ECO:0000256" key="2">
    <source>
        <dbReference type="ARBA" id="ARBA00022692"/>
    </source>
</evidence>
<dbReference type="InterPro" id="IPR036179">
    <property type="entry name" value="Ig-like_dom_sf"/>
</dbReference>
<dbReference type="SMART" id="SM00409">
    <property type="entry name" value="IG"/>
    <property type="match status" value="1"/>
</dbReference>
<reference evidence="6" key="3">
    <citation type="submission" date="2025-09" db="UniProtKB">
        <authorList>
            <consortium name="Ensembl"/>
        </authorList>
    </citation>
    <scope>IDENTIFICATION</scope>
</reference>
<comment type="subcellular location">
    <subcellularLocation>
        <location evidence="1">Membrane</location>
    </subcellularLocation>
</comment>
<keyword evidence="2" id="KW-0812">Transmembrane</keyword>
<name>A0A8C4SI78_ERPCA</name>
<reference evidence="6" key="2">
    <citation type="submission" date="2025-08" db="UniProtKB">
        <authorList>
            <consortium name="Ensembl"/>
        </authorList>
    </citation>
    <scope>IDENTIFICATION</scope>
</reference>
<dbReference type="InterPro" id="IPR013783">
    <property type="entry name" value="Ig-like_fold"/>
</dbReference>
<keyword evidence="4" id="KW-0732">Signal</keyword>
<evidence type="ECO:0000313" key="6">
    <source>
        <dbReference type="Ensembl" id="ENSECRP00000016837.1"/>
    </source>
</evidence>
<dbReference type="SUPFAM" id="SSF48726">
    <property type="entry name" value="Immunoglobulin"/>
    <property type="match status" value="1"/>
</dbReference>
<evidence type="ECO:0000256" key="3">
    <source>
        <dbReference type="ARBA" id="ARBA00023136"/>
    </source>
</evidence>
<dbReference type="Pfam" id="PF07686">
    <property type="entry name" value="V-set"/>
    <property type="match status" value="1"/>
</dbReference>
<reference evidence="6" key="1">
    <citation type="submission" date="2021-06" db="EMBL/GenBank/DDBJ databases">
        <authorList>
            <consortium name="Wellcome Sanger Institute Data Sharing"/>
        </authorList>
    </citation>
    <scope>NUCLEOTIDE SEQUENCE [LARGE SCALE GENOMIC DNA]</scope>
</reference>
<keyword evidence="3" id="KW-0472">Membrane</keyword>
<protein>
    <recommendedName>
        <fullName evidence="5">Immunoglobulin domain-containing protein</fullName>
    </recommendedName>
</protein>
<feature type="chain" id="PRO_5034174155" description="Immunoglobulin domain-containing protein" evidence="4">
    <location>
        <begin position="18"/>
        <end position="163"/>
    </location>
</feature>
<dbReference type="GeneTree" id="ENSGT01120000274911"/>
<dbReference type="Gene3D" id="2.60.40.10">
    <property type="entry name" value="Immunoglobulins"/>
    <property type="match status" value="1"/>
</dbReference>
<feature type="signal peptide" evidence="4">
    <location>
        <begin position="1"/>
        <end position="17"/>
    </location>
</feature>
<proteinExistence type="predicted"/>
<dbReference type="GO" id="GO:0004888">
    <property type="term" value="F:transmembrane signaling receptor activity"/>
    <property type="evidence" value="ECO:0007669"/>
    <property type="project" value="TreeGrafter"/>
</dbReference>
<evidence type="ECO:0000259" key="5">
    <source>
        <dbReference type="SMART" id="SM00409"/>
    </source>
</evidence>
<evidence type="ECO:0000256" key="1">
    <source>
        <dbReference type="ARBA" id="ARBA00004370"/>
    </source>
</evidence>
<evidence type="ECO:0000256" key="4">
    <source>
        <dbReference type="SAM" id="SignalP"/>
    </source>
</evidence>
<keyword evidence="7" id="KW-1185">Reference proteome</keyword>
<evidence type="ECO:0000313" key="7">
    <source>
        <dbReference type="Proteomes" id="UP000694620"/>
    </source>
</evidence>
<dbReference type="PANTHER" id="PTHR11860:SF87">
    <property type="entry name" value="CMRF35-LIKE MOLECULE 8"/>
    <property type="match status" value="1"/>
</dbReference>
<accession>A0A8C4SI78</accession>
<dbReference type="Ensembl" id="ENSECRT00000017136.1">
    <property type="protein sequence ID" value="ENSECRP00000016837.1"/>
    <property type="gene ID" value="ENSECRG00000011182.1"/>
</dbReference>
<dbReference type="GO" id="GO:0005886">
    <property type="term" value="C:plasma membrane"/>
    <property type="evidence" value="ECO:0007669"/>
    <property type="project" value="TreeGrafter"/>
</dbReference>
<dbReference type="Proteomes" id="UP000694620">
    <property type="component" value="Chromosome 6"/>
</dbReference>
<dbReference type="AlphaFoldDB" id="A0A8C4SI78"/>
<dbReference type="PANTHER" id="PTHR11860">
    <property type="entry name" value="POLYMERIC-IMMUNOGLOBULIN RECEPTOR"/>
    <property type="match status" value="1"/>
</dbReference>
<dbReference type="InterPro" id="IPR050671">
    <property type="entry name" value="CD300_family_receptors"/>
</dbReference>
<organism evidence="6 7">
    <name type="scientific">Erpetoichthys calabaricus</name>
    <name type="common">Rope fish</name>
    <name type="synonym">Calamoichthys calabaricus</name>
    <dbReference type="NCBI Taxonomy" id="27687"/>
    <lineage>
        <taxon>Eukaryota</taxon>
        <taxon>Metazoa</taxon>
        <taxon>Chordata</taxon>
        <taxon>Craniata</taxon>
        <taxon>Vertebrata</taxon>
        <taxon>Euteleostomi</taxon>
        <taxon>Actinopterygii</taxon>
        <taxon>Polypteriformes</taxon>
        <taxon>Polypteridae</taxon>
        <taxon>Erpetoichthys</taxon>
    </lineage>
</organism>
<sequence length="163" mass="19140">MWIAMSALYLLLNFFLAEYSVTTESKMSATEGMTLNILCRYDKQRYRRHVKYWCKGNHWRTCAITKRSDDPQNGDPGVLIHDDKQGLFRVVLSNLKRGDTNWYWCGIEIEPGIDDMASVFLTVTAGKNRWLITIFKYLVFISQRHFYFIFISISFGVARWRSG</sequence>